<proteinExistence type="predicted"/>
<reference evidence="1" key="1">
    <citation type="journal article" date="2020" name="Stud. Mycol.">
        <title>101 Dothideomycetes genomes: a test case for predicting lifestyles and emergence of pathogens.</title>
        <authorList>
            <person name="Haridas S."/>
            <person name="Albert R."/>
            <person name="Binder M."/>
            <person name="Bloem J."/>
            <person name="Labutti K."/>
            <person name="Salamov A."/>
            <person name="Andreopoulos B."/>
            <person name="Baker S."/>
            <person name="Barry K."/>
            <person name="Bills G."/>
            <person name="Bluhm B."/>
            <person name="Cannon C."/>
            <person name="Castanera R."/>
            <person name="Culley D."/>
            <person name="Daum C."/>
            <person name="Ezra D."/>
            <person name="Gonzalez J."/>
            <person name="Henrissat B."/>
            <person name="Kuo A."/>
            <person name="Liang C."/>
            <person name="Lipzen A."/>
            <person name="Lutzoni F."/>
            <person name="Magnuson J."/>
            <person name="Mondo S."/>
            <person name="Nolan M."/>
            <person name="Ohm R."/>
            <person name="Pangilinan J."/>
            <person name="Park H.-J."/>
            <person name="Ramirez L."/>
            <person name="Alfaro M."/>
            <person name="Sun H."/>
            <person name="Tritt A."/>
            <person name="Yoshinaga Y."/>
            <person name="Zwiers L.-H."/>
            <person name="Turgeon B."/>
            <person name="Goodwin S."/>
            <person name="Spatafora J."/>
            <person name="Crous P."/>
            <person name="Grigoriev I."/>
        </authorList>
    </citation>
    <scope>NUCLEOTIDE SEQUENCE</scope>
    <source>
        <strain evidence="1">HMLAC05119</strain>
    </source>
</reference>
<evidence type="ECO:0000313" key="1">
    <source>
        <dbReference type="EMBL" id="KAF1920811.1"/>
    </source>
</evidence>
<gene>
    <name evidence="1" type="ORF">BDU57DRAFT_25648</name>
</gene>
<evidence type="ECO:0000313" key="2">
    <source>
        <dbReference type="Proteomes" id="UP000800096"/>
    </source>
</evidence>
<protein>
    <submittedName>
        <fullName evidence="1">Uncharacterized protein</fullName>
    </submittedName>
</protein>
<dbReference type="AlphaFoldDB" id="A0A6A5QYG5"/>
<name>A0A6A5QYG5_AMPQU</name>
<accession>A0A6A5QYG5</accession>
<keyword evidence="2" id="KW-1185">Reference proteome</keyword>
<organism evidence="1 2">
    <name type="scientific">Ampelomyces quisqualis</name>
    <name type="common">Powdery mildew agent</name>
    <dbReference type="NCBI Taxonomy" id="50730"/>
    <lineage>
        <taxon>Eukaryota</taxon>
        <taxon>Fungi</taxon>
        <taxon>Dikarya</taxon>
        <taxon>Ascomycota</taxon>
        <taxon>Pezizomycotina</taxon>
        <taxon>Dothideomycetes</taxon>
        <taxon>Pleosporomycetidae</taxon>
        <taxon>Pleosporales</taxon>
        <taxon>Pleosporineae</taxon>
        <taxon>Phaeosphaeriaceae</taxon>
        <taxon>Ampelomyces</taxon>
    </lineage>
</organism>
<sequence>MGSTKKRTQDIQAARLSSTVRVLGFCTRPVPTDICDHHSAGTIPVGNDETAVFSSGWRILSAMYLAGTLREALKLRDQDPFGIVFRKKKTPQPNTLSSFLAAWDRRVRIKALPQMIVIFHVDLFLHEPDAYEVADGLDATLMKTDETRWLKHCERVQHWLVLRRIETSRKFSRALVY</sequence>
<dbReference type="Proteomes" id="UP000800096">
    <property type="component" value="Unassembled WGS sequence"/>
</dbReference>
<dbReference type="EMBL" id="ML979132">
    <property type="protein sequence ID" value="KAF1920811.1"/>
    <property type="molecule type" value="Genomic_DNA"/>
</dbReference>